<evidence type="ECO:0000259" key="1">
    <source>
        <dbReference type="Pfam" id="PF01909"/>
    </source>
</evidence>
<feature type="domain" description="Polymerase nucleotidyl transferase" evidence="1">
    <location>
        <begin position="34"/>
        <end position="64"/>
    </location>
</feature>
<sequence>MRPDGTIAREGGLDRIQAPFAPVVAAFPAEALHSAYLYGSVPRGTARPGRSDLDLLLALHRAPDAQDHARARELESGLDRDFAQIDGAGVLLAGAAELLSERERHDLGWFVACLCTPLLGADLGALLPGYRPTSLLARESNGDLAEALERWRTRAAGLTTDAGLRTLLRGAARKTVRTGFSLVMPRWQGWTSDLEESAEIFGAHYPRYAARMREAAEAARYGDGGTARLTMLTEELGPWLAAEHLRVHGARSPRT</sequence>
<dbReference type="PATRIC" id="fig|518642.10.peg.4950"/>
<dbReference type="PROSITE" id="PS50152">
    <property type="entry name" value="25A_SYNTH_3"/>
    <property type="match status" value="1"/>
</dbReference>
<protein>
    <submittedName>
        <fullName evidence="2">Nucleotidyltransferase</fullName>
    </submittedName>
</protein>
<organism evidence="2 3">
    <name type="scientific">Streptomyces nanshensis</name>
    <dbReference type="NCBI Taxonomy" id="518642"/>
    <lineage>
        <taxon>Bacteria</taxon>
        <taxon>Bacillati</taxon>
        <taxon>Actinomycetota</taxon>
        <taxon>Actinomycetes</taxon>
        <taxon>Kitasatosporales</taxon>
        <taxon>Streptomycetaceae</taxon>
        <taxon>Streptomyces</taxon>
    </lineage>
</organism>
<name>A0A1E7L0G4_9ACTN</name>
<keyword evidence="3" id="KW-1185">Reference proteome</keyword>
<proteinExistence type="predicted"/>
<dbReference type="InterPro" id="IPR002934">
    <property type="entry name" value="Polymerase_NTP_transf_dom"/>
</dbReference>
<evidence type="ECO:0000313" key="2">
    <source>
        <dbReference type="EMBL" id="OEV09668.1"/>
    </source>
</evidence>
<comment type="caution">
    <text evidence="2">The sequence shown here is derived from an EMBL/GenBank/DDBJ whole genome shotgun (WGS) entry which is preliminary data.</text>
</comment>
<dbReference type="AlphaFoldDB" id="A0A1E7L0G4"/>
<gene>
    <name evidence="2" type="ORF">AN218_21025</name>
</gene>
<dbReference type="Proteomes" id="UP000176005">
    <property type="component" value="Unassembled WGS sequence"/>
</dbReference>
<keyword evidence="2" id="KW-0808">Transferase</keyword>
<dbReference type="Gene3D" id="3.30.460.10">
    <property type="entry name" value="Beta Polymerase, domain 2"/>
    <property type="match status" value="1"/>
</dbReference>
<dbReference type="GO" id="GO:0016779">
    <property type="term" value="F:nucleotidyltransferase activity"/>
    <property type="evidence" value="ECO:0007669"/>
    <property type="project" value="InterPro"/>
</dbReference>
<reference evidence="2 3" key="1">
    <citation type="journal article" date="2016" name="Front. Microbiol.">
        <title>Comparative Genomics Analysis of Streptomyces Species Reveals Their Adaptation to the Marine Environment and Their Diversity at the Genomic Level.</title>
        <authorList>
            <person name="Tian X."/>
            <person name="Zhang Z."/>
            <person name="Yang T."/>
            <person name="Chen M."/>
            <person name="Li J."/>
            <person name="Chen F."/>
            <person name="Yang J."/>
            <person name="Li W."/>
            <person name="Zhang B."/>
            <person name="Zhang Z."/>
            <person name="Wu J."/>
            <person name="Zhang C."/>
            <person name="Long L."/>
            <person name="Xiao J."/>
        </authorList>
    </citation>
    <scope>NUCLEOTIDE SEQUENCE [LARGE SCALE GENOMIC DNA]</scope>
    <source>
        <strain evidence="2 3">SCSIO 10429</strain>
    </source>
</reference>
<dbReference type="EMBL" id="LJGW01000353">
    <property type="protein sequence ID" value="OEV09668.1"/>
    <property type="molecule type" value="Genomic_DNA"/>
</dbReference>
<dbReference type="Pfam" id="PF01909">
    <property type="entry name" value="NTP_transf_2"/>
    <property type="match status" value="1"/>
</dbReference>
<dbReference type="CDD" id="cd05403">
    <property type="entry name" value="NT_KNTase_like"/>
    <property type="match status" value="1"/>
</dbReference>
<accession>A0A1E7L0G4</accession>
<dbReference type="SUPFAM" id="SSF81301">
    <property type="entry name" value="Nucleotidyltransferase"/>
    <property type="match status" value="1"/>
</dbReference>
<dbReference type="InterPro" id="IPR043519">
    <property type="entry name" value="NT_sf"/>
</dbReference>
<evidence type="ECO:0000313" key="3">
    <source>
        <dbReference type="Proteomes" id="UP000176005"/>
    </source>
</evidence>